<keyword evidence="12" id="KW-0460">Magnesium</keyword>
<evidence type="ECO:0000256" key="6">
    <source>
        <dbReference type="ARBA" id="ARBA00009951"/>
    </source>
</evidence>
<dbReference type="VEuPathDB" id="CryptoDB:Vbra_5887"/>
<dbReference type="GO" id="GO:0046872">
    <property type="term" value="F:metal ion binding"/>
    <property type="evidence" value="ECO:0007669"/>
    <property type="project" value="UniProtKB-KW"/>
</dbReference>
<evidence type="ECO:0000256" key="13">
    <source>
        <dbReference type="ARBA" id="ARBA00022909"/>
    </source>
</evidence>
<dbReference type="GO" id="GO:0046656">
    <property type="term" value="P:folic acid biosynthetic process"/>
    <property type="evidence" value="ECO:0007669"/>
    <property type="project" value="UniProtKB-KW"/>
</dbReference>
<dbReference type="FunCoup" id="A0A0G4FI55">
    <property type="interactions" value="60"/>
</dbReference>
<evidence type="ECO:0000256" key="3">
    <source>
        <dbReference type="ARBA" id="ARBA00001946"/>
    </source>
</evidence>
<comment type="catalytic activity">
    <reaction evidence="1">
        <text>(7,8-dihydropterin-6-yl)methyl diphosphate + 4-aminobenzoate = 7,8-dihydropteroate + diphosphate</text>
        <dbReference type="Rhea" id="RHEA:19949"/>
        <dbReference type="ChEBI" id="CHEBI:17836"/>
        <dbReference type="ChEBI" id="CHEBI:17839"/>
        <dbReference type="ChEBI" id="CHEBI:33019"/>
        <dbReference type="ChEBI" id="CHEBI:72950"/>
        <dbReference type="EC" id="2.5.1.15"/>
    </reaction>
</comment>
<accession>A0A0G4FI55</accession>
<comment type="similarity">
    <text evidence="6">In the C-terminal section; belongs to the DHPS family.</text>
</comment>
<evidence type="ECO:0000256" key="12">
    <source>
        <dbReference type="ARBA" id="ARBA00022842"/>
    </source>
</evidence>
<dbReference type="GO" id="GO:0004156">
    <property type="term" value="F:dihydropteroate synthase activity"/>
    <property type="evidence" value="ECO:0007669"/>
    <property type="project" value="UniProtKB-EC"/>
</dbReference>
<keyword evidence="14" id="KW-0511">Multifunctional enzyme</keyword>
<dbReference type="GO" id="GO:0005740">
    <property type="term" value="C:mitochondrial envelope"/>
    <property type="evidence" value="ECO:0007669"/>
    <property type="project" value="TreeGrafter"/>
</dbReference>
<evidence type="ECO:0000256" key="10">
    <source>
        <dbReference type="ARBA" id="ARBA00022777"/>
    </source>
</evidence>
<protein>
    <recommendedName>
        <fullName evidence="16">Pterin-binding domain-containing protein</fullName>
    </recommendedName>
</protein>
<dbReference type="PANTHER" id="PTHR20941:SF1">
    <property type="entry name" value="FOLIC ACID SYNTHESIS PROTEIN FOL1"/>
    <property type="match status" value="1"/>
</dbReference>
<feature type="domain" description="Pterin-binding" evidence="16">
    <location>
        <begin position="215"/>
        <end position="514"/>
    </location>
</feature>
<evidence type="ECO:0000256" key="7">
    <source>
        <dbReference type="ARBA" id="ARBA00022679"/>
    </source>
</evidence>
<comment type="pathway">
    <text evidence="4">Cofactor biosynthesis; tetrahydrofolate biosynthesis; 7,8-dihydrofolate from 2-amino-4-hydroxy-6-hydroxymethyl-7,8-dihydropteridine diphosphate and 4-aminobenzoate: step 1/2.</text>
</comment>
<comment type="cofactor">
    <cofactor evidence="3">
        <name>Mg(2+)</name>
        <dbReference type="ChEBI" id="CHEBI:18420"/>
    </cofactor>
</comment>
<name>A0A0G4FI55_VITBC</name>
<keyword evidence="8" id="KW-0479">Metal-binding</keyword>
<dbReference type="PANTHER" id="PTHR20941">
    <property type="entry name" value="FOLATE SYNTHESIS PROTEINS"/>
    <property type="match status" value="1"/>
</dbReference>
<gene>
    <name evidence="17" type="ORF">Vbra_5887</name>
</gene>
<dbReference type="CDD" id="cd00739">
    <property type="entry name" value="DHPS"/>
    <property type="match status" value="1"/>
</dbReference>
<comment type="catalytic activity">
    <reaction evidence="2">
        <text>6-hydroxymethyl-7,8-dihydropterin + ATP = (7,8-dihydropterin-6-yl)methyl diphosphate + AMP + H(+)</text>
        <dbReference type="Rhea" id="RHEA:11412"/>
        <dbReference type="ChEBI" id="CHEBI:15378"/>
        <dbReference type="ChEBI" id="CHEBI:30616"/>
        <dbReference type="ChEBI" id="CHEBI:44841"/>
        <dbReference type="ChEBI" id="CHEBI:72950"/>
        <dbReference type="ChEBI" id="CHEBI:456215"/>
        <dbReference type="EC" id="2.7.6.3"/>
    </reaction>
</comment>
<feature type="region of interest" description="Disordered" evidence="15">
    <location>
        <begin position="442"/>
        <end position="477"/>
    </location>
</feature>
<dbReference type="InterPro" id="IPR011005">
    <property type="entry name" value="Dihydropteroate_synth-like_sf"/>
</dbReference>
<dbReference type="OrthoDB" id="615426at2759"/>
<dbReference type="GO" id="GO:0016301">
    <property type="term" value="F:kinase activity"/>
    <property type="evidence" value="ECO:0007669"/>
    <property type="project" value="UniProtKB-KW"/>
</dbReference>
<dbReference type="Proteomes" id="UP000041254">
    <property type="component" value="Unassembled WGS sequence"/>
</dbReference>
<evidence type="ECO:0000256" key="4">
    <source>
        <dbReference type="ARBA" id="ARBA00004763"/>
    </source>
</evidence>
<dbReference type="EMBL" id="CDMY01000445">
    <property type="protein sequence ID" value="CEM13179.1"/>
    <property type="molecule type" value="Genomic_DNA"/>
</dbReference>
<dbReference type="AlphaFoldDB" id="A0A0G4FI55"/>
<dbReference type="NCBIfam" id="TIGR01498">
    <property type="entry name" value="folK"/>
    <property type="match status" value="1"/>
</dbReference>
<dbReference type="SUPFAM" id="SSF55083">
    <property type="entry name" value="6-hydroxymethyl-7,8-dihydropterin pyrophosphokinase, HPPK"/>
    <property type="match status" value="1"/>
</dbReference>
<dbReference type="Pfam" id="PF01288">
    <property type="entry name" value="HPPK"/>
    <property type="match status" value="1"/>
</dbReference>
<evidence type="ECO:0000313" key="17">
    <source>
        <dbReference type="EMBL" id="CEM13179.1"/>
    </source>
</evidence>
<dbReference type="PROSITE" id="PS00792">
    <property type="entry name" value="DHPS_1"/>
    <property type="match status" value="1"/>
</dbReference>
<evidence type="ECO:0000256" key="9">
    <source>
        <dbReference type="ARBA" id="ARBA00022741"/>
    </source>
</evidence>
<dbReference type="InterPro" id="IPR045031">
    <property type="entry name" value="DHP_synth-like"/>
</dbReference>
<keyword evidence="7" id="KW-0808">Transferase</keyword>
<dbReference type="Pfam" id="PF00809">
    <property type="entry name" value="Pterin_bind"/>
    <property type="match status" value="1"/>
</dbReference>
<evidence type="ECO:0000256" key="11">
    <source>
        <dbReference type="ARBA" id="ARBA00022840"/>
    </source>
</evidence>
<evidence type="ECO:0000256" key="14">
    <source>
        <dbReference type="ARBA" id="ARBA00023268"/>
    </source>
</evidence>
<sequence length="522" mass="57959">MATSPAAHSSGAGHRAFIALGSNLGGPLRLHYIEEAIKELKGTVGSIESTSCLYETPPAYVDPASMPPFLNAAVAVRTAIGDPSEVVRRLKAIEARFGRRRDSHGRRGEKRQYVARTIDMDLLFLDDAVCLREDDPLWVEVPHPRLHERNFVLEPLMDIDPHFIHPALGETISSLWDSNREQASEKGPEDGRTARPRRVFAVGSRLWQMDDGGTPRIMGILNVTPDSFSDGSVHNASVEDSVKRALEMEDQGADIIDIGGESTRPGAVPPSEEEEMRRVLPVIRRLKEESSVPISVDTRRAVVAQAAVEAGADLVNDVSGGVADSQMWPLLEDYIGRRDYPRGVSYCLMHMRGNPDTMTKLTDYQDVSAEVAMWLKDRCERLMQRGIPRWRILADVGIGFAKTAEQSYRLLRDLGKVQCGLPRGIPQLVGFSRKRLLGATTAEGKARRMLKRESEDQSTPPPQNGYPSSSLAKRDPQELEDRKWGGAACTAWCVQQGVFMLRTHDINETRCVVDVMQKIMNT</sequence>
<evidence type="ECO:0000256" key="15">
    <source>
        <dbReference type="SAM" id="MobiDB-lite"/>
    </source>
</evidence>
<evidence type="ECO:0000256" key="5">
    <source>
        <dbReference type="ARBA" id="ARBA00005051"/>
    </source>
</evidence>
<reference evidence="17 18" key="1">
    <citation type="submission" date="2014-11" db="EMBL/GenBank/DDBJ databases">
        <authorList>
            <person name="Zhu J."/>
            <person name="Qi W."/>
            <person name="Song R."/>
        </authorList>
    </citation>
    <scope>NUCLEOTIDE SEQUENCE [LARGE SCALE GENOMIC DNA]</scope>
</reference>
<dbReference type="GO" id="GO:0003848">
    <property type="term" value="F:2-amino-4-hydroxy-6-hydroxymethyldihydropteridine diphosphokinase activity"/>
    <property type="evidence" value="ECO:0007669"/>
    <property type="project" value="UniProtKB-EC"/>
</dbReference>
<comment type="pathway">
    <text evidence="5">Cofactor biosynthesis; tetrahydrofolate biosynthesis; 2-amino-4-hydroxy-6-hydroxymethyl-7,8-dihydropteridine diphosphate from 7,8-dihydroneopterin triphosphate: step 4/4.</text>
</comment>
<dbReference type="Gene3D" id="3.20.20.20">
    <property type="entry name" value="Dihydropteroate synthase-like"/>
    <property type="match status" value="1"/>
</dbReference>
<dbReference type="InterPro" id="IPR000550">
    <property type="entry name" value="Hppk"/>
</dbReference>
<evidence type="ECO:0000313" key="18">
    <source>
        <dbReference type="Proteomes" id="UP000041254"/>
    </source>
</evidence>
<evidence type="ECO:0000256" key="2">
    <source>
        <dbReference type="ARBA" id="ARBA00000198"/>
    </source>
</evidence>
<dbReference type="SUPFAM" id="SSF51717">
    <property type="entry name" value="Dihydropteroate synthetase-like"/>
    <property type="match status" value="1"/>
</dbReference>
<dbReference type="InterPro" id="IPR035907">
    <property type="entry name" value="Hppk_sf"/>
</dbReference>
<dbReference type="PhylomeDB" id="A0A0G4FI55"/>
<keyword evidence="9" id="KW-0547">Nucleotide-binding</keyword>
<dbReference type="PROSITE" id="PS50972">
    <property type="entry name" value="PTERIN_BINDING"/>
    <property type="match status" value="1"/>
</dbReference>
<dbReference type="UniPathway" id="UPA00077">
    <property type="reaction ID" value="UER00155"/>
</dbReference>
<keyword evidence="10" id="KW-0418">Kinase</keyword>
<organism evidence="17 18">
    <name type="scientific">Vitrella brassicaformis (strain CCMP3155)</name>
    <dbReference type="NCBI Taxonomy" id="1169540"/>
    <lineage>
        <taxon>Eukaryota</taxon>
        <taxon>Sar</taxon>
        <taxon>Alveolata</taxon>
        <taxon>Colpodellida</taxon>
        <taxon>Vitrellaceae</taxon>
        <taxon>Vitrella</taxon>
    </lineage>
</organism>
<dbReference type="InParanoid" id="A0A0G4FI55"/>
<evidence type="ECO:0000256" key="8">
    <source>
        <dbReference type="ARBA" id="ARBA00022723"/>
    </source>
</evidence>
<dbReference type="OMA" id="FMYETEP"/>
<dbReference type="InterPro" id="IPR000489">
    <property type="entry name" value="Pterin-binding_dom"/>
</dbReference>
<keyword evidence="18" id="KW-1185">Reference proteome</keyword>
<dbReference type="STRING" id="1169540.A0A0G4FI55"/>
<dbReference type="NCBIfam" id="TIGR01496">
    <property type="entry name" value="DHPS"/>
    <property type="match status" value="1"/>
</dbReference>
<dbReference type="GO" id="GO:0046654">
    <property type="term" value="P:tetrahydrofolate biosynthetic process"/>
    <property type="evidence" value="ECO:0007669"/>
    <property type="project" value="UniProtKB-UniPathway"/>
</dbReference>
<dbReference type="InterPro" id="IPR006390">
    <property type="entry name" value="DHP_synth_dom"/>
</dbReference>
<proteinExistence type="inferred from homology"/>
<dbReference type="CDD" id="cd00483">
    <property type="entry name" value="HPPK"/>
    <property type="match status" value="1"/>
</dbReference>
<dbReference type="Gene3D" id="3.30.70.560">
    <property type="entry name" value="7,8-Dihydro-6-hydroxymethylpterin-pyrophosphokinase HPPK"/>
    <property type="match status" value="1"/>
</dbReference>
<dbReference type="PROSITE" id="PS00793">
    <property type="entry name" value="DHPS_2"/>
    <property type="match status" value="1"/>
</dbReference>
<keyword evidence="11" id="KW-0067">ATP-binding</keyword>
<evidence type="ECO:0000256" key="1">
    <source>
        <dbReference type="ARBA" id="ARBA00000012"/>
    </source>
</evidence>
<evidence type="ECO:0000259" key="16">
    <source>
        <dbReference type="PROSITE" id="PS50972"/>
    </source>
</evidence>
<keyword evidence="13" id="KW-0289">Folate biosynthesis</keyword>
<dbReference type="GO" id="GO:0005524">
    <property type="term" value="F:ATP binding"/>
    <property type="evidence" value="ECO:0007669"/>
    <property type="project" value="UniProtKB-KW"/>
</dbReference>